<feature type="transmembrane region" description="Helical" evidence="4">
    <location>
        <begin position="78"/>
        <end position="102"/>
    </location>
</feature>
<evidence type="ECO:0000259" key="5">
    <source>
        <dbReference type="Pfam" id="PF00975"/>
    </source>
</evidence>
<dbReference type="EMBL" id="QFOZ01000018">
    <property type="protein sequence ID" value="PZP88189.1"/>
    <property type="molecule type" value="Genomic_DNA"/>
</dbReference>
<evidence type="ECO:0000256" key="3">
    <source>
        <dbReference type="ARBA" id="ARBA00024293"/>
    </source>
</evidence>
<dbReference type="PANTHER" id="PTHR11487:SF0">
    <property type="entry name" value="S-ACYL FATTY ACID SYNTHASE THIOESTERASE, MEDIUM CHAIN"/>
    <property type="match status" value="1"/>
</dbReference>
<keyword evidence="4" id="KW-0472">Membrane</keyword>
<dbReference type="PANTHER" id="PTHR11487">
    <property type="entry name" value="THIOESTERASE"/>
    <property type="match status" value="1"/>
</dbReference>
<keyword evidence="4" id="KW-1133">Transmembrane helix</keyword>
<evidence type="ECO:0000256" key="1">
    <source>
        <dbReference type="ARBA" id="ARBA00007169"/>
    </source>
</evidence>
<evidence type="ECO:0000256" key="2">
    <source>
        <dbReference type="ARBA" id="ARBA00015007"/>
    </source>
</evidence>
<comment type="catalytic activity">
    <reaction evidence="3">
        <text>a fatty acyl-CoA + H2O = a fatty acid + CoA + H(+)</text>
        <dbReference type="Rhea" id="RHEA:16781"/>
        <dbReference type="ChEBI" id="CHEBI:15377"/>
        <dbReference type="ChEBI" id="CHEBI:15378"/>
        <dbReference type="ChEBI" id="CHEBI:28868"/>
        <dbReference type="ChEBI" id="CHEBI:57287"/>
        <dbReference type="ChEBI" id="CHEBI:77636"/>
    </reaction>
</comment>
<dbReference type="GO" id="GO:0008610">
    <property type="term" value="P:lipid biosynthetic process"/>
    <property type="evidence" value="ECO:0007669"/>
    <property type="project" value="TreeGrafter"/>
</dbReference>
<evidence type="ECO:0000313" key="6">
    <source>
        <dbReference type="EMBL" id="PZP88189.1"/>
    </source>
</evidence>
<dbReference type="Proteomes" id="UP000248606">
    <property type="component" value="Unassembled WGS sequence"/>
</dbReference>
<proteinExistence type="inferred from homology"/>
<dbReference type="AlphaFoldDB" id="A0A2W5KF65"/>
<dbReference type="InterPro" id="IPR001031">
    <property type="entry name" value="Thioesterase"/>
</dbReference>
<organism evidence="6 7">
    <name type="scientific">Lawsonella clevelandensis</name>
    <dbReference type="NCBI Taxonomy" id="1528099"/>
    <lineage>
        <taxon>Bacteria</taxon>
        <taxon>Bacillati</taxon>
        <taxon>Actinomycetota</taxon>
        <taxon>Actinomycetes</taxon>
        <taxon>Mycobacteriales</taxon>
        <taxon>Lawsonellaceae</taxon>
        <taxon>Lawsonella</taxon>
    </lineage>
</organism>
<keyword evidence="4" id="KW-0812">Transmembrane</keyword>
<dbReference type="SUPFAM" id="SSF53474">
    <property type="entry name" value="alpha/beta-Hydrolases"/>
    <property type="match status" value="1"/>
</dbReference>
<name>A0A2W5KF65_9ACTN</name>
<feature type="domain" description="Thioesterase" evidence="5">
    <location>
        <begin position="19"/>
        <end position="221"/>
    </location>
</feature>
<comment type="caution">
    <text evidence="6">The sequence shown here is derived from an EMBL/GenBank/DDBJ whole genome shotgun (WGS) entry which is preliminary data.</text>
</comment>
<dbReference type="InterPro" id="IPR012223">
    <property type="entry name" value="TEII"/>
</dbReference>
<gene>
    <name evidence="6" type="ORF">DI579_07195</name>
</gene>
<evidence type="ECO:0000256" key="4">
    <source>
        <dbReference type="SAM" id="Phobius"/>
    </source>
</evidence>
<reference evidence="6 7" key="1">
    <citation type="submission" date="2017-08" db="EMBL/GenBank/DDBJ databases">
        <title>Infants hospitalized years apart are colonized by the same room-sourced microbial strains.</title>
        <authorList>
            <person name="Brooks B."/>
            <person name="Olm M.R."/>
            <person name="Firek B.A."/>
            <person name="Baker R."/>
            <person name="Thomas B.C."/>
            <person name="Morowitz M.J."/>
            <person name="Banfield J.F."/>
        </authorList>
    </citation>
    <scope>NUCLEOTIDE SEQUENCE [LARGE SCALE GENOMIC DNA]</scope>
    <source>
        <strain evidence="6">S2_006_000_R1_57</strain>
    </source>
</reference>
<comment type="similarity">
    <text evidence="1">Belongs to the thioesterase family.</text>
</comment>
<evidence type="ECO:0000313" key="7">
    <source>
        <dbReference type="Proteomes" id="UP000248606"/>
    </source>
</evidence>
<dbReference type="Pfam" id="PF00975">
    <property type="entry name" value="Thioesterase"/>
    <property type="match status" value="1"/>
</dbReference>
<protein>
    <recommendedName>
        <fullName evidence="2">Thioesterase TesA</fullName>
    </recommendedName>
</protein>
<dbReference type="InterPro" id="IPR029058">
    <property type="entry name" value="AB_hydrolase_fold"/>
</dbReference>
<accession>A0A2W5KF65</accession>
<sequence>MNSEVWQRISSATTSCCSTVLIFPPTGAGAPAFQSMSVLEGDITVWGYCPPGRGRRLLEPGIRSMEEFVSKFRSSFDIVTGPLILAGVSFGAMLAFVAAHVLEDDGISVTRLVALCGQSPKSYRGEREEWNMERARKHMCNYGLTPKSILDSDESDDLFVRPTLDDLLLAQSYCGNQLKPIRIPITCVSAIDDEIVSFGETIRWREATSESYRLIEVTGGHYAHEGFGRKEWLNVFS</sequence>
<dbReference type="Gene3D" id="3.40.50.1820">
    <property type="entry name" value="alpha/beta hydrolase"/>
    <property type="match status" value="1"/>
</dbReference>